<feature type="transmembrane region" description="Helical" evidence="1">
    <location>
        <begin position="74"/>
        <end position="95"/>
    </location>
</feature>
<comment type="caution">
    <text evidence="2">The sequence shown here is derived from an EMBL/GenBank/DDBJ whole genome shotgun (WGS) entry which is preliminary data.</text>
</comment>
<evidence type="ECO:0000256" key="1">
    <source>
        <dbReference type="SAM" id="Phobius"/>
    </source>
</evidence>
<proteinExistence type="predicted"/>
<feature type="transmembrane region" description="Helical" evidence="1">
    <location>
        <begin position="156"/>
        <end position="179"/>
    </location>
</feature>
<keyword evidence="1" id="KW-1133">Transmembrane helix</keyword>
<evidence type="ECO:0000313" key="2">
    <source>
        <dbReference type="EMBL" id="HIV00591.1"/>
    </source>
</evidence>
<keyword evidence="1" id="KW-0812">Transmembrane</keyword>
<dbReference type="Pfam" id="PF13347">
    <property type="entry name" value="MFS_2"/>
    <property type="match status" value="1"/>
</dbReference>
<organism evidence="2 3">
    <name type="scientific">Candidatus Stercoripulliclostridium merdipullorum</name>
    <dbReference type="NCBI Taxonomy" id="2840952"/>
    <lineage>
        <taxon>Bacteria</taxon>
        <taxon>Bacillati</taxon>
        <taxon>Bacillota</taxon>
        <taxon>Clostridia</taxon>
        <taxon>Eubacteriales</taxon>
        <taxon>Candidatus Stercoripulliclostridium</taxon>
    </lineage>
</organism>
<evidence type="ECO:0000313" key="3">
    <source>
        <dbReference type="Proteomes" id="UP000886891"/>
    </source>
</evidence>
<reference evidence="2" key="2">
    <citation type="journal article" date="2021" name="PeerJ">
        <title>Extensive microbial diversity within the chicken gut microbiome revealed by metagenomics and culture.</title>
        <authorList>
            <person name="Gilroy R."/>
            <person name="Ravi A."/>
            <person name="Getino M."/>
            <person name="Pursley I."/>
            <person name="Horton D.L."/>
            <person name="Alikhan N.F."/>
            <person name="Baker D."/>
            <person name="Gharbi K."/>
            <person name="Hall N."/>
            <person name="Watson M."/>
            <person name="Adriaenssens E.M."/>
            <person name="Foster-Nyarko E."/>
            <person name="Jarju S."/>
            <person name="Secka A."/>
            <person name="Antonio M."/>
            <person name="Oren A."/>
            <person name="Chaudhuri R.R."/>
            <person name="La Ragione R."/>
            <person name="Hildebrand F."/>
            <person name="Pallen M.J."/>
        </authorList>
    </citation>
    <scope>NUCLEOTIDE SEQUENCE</scope>
    <source>
        <strain evidence="2">23406</strain>
    </source>
</reference>
<feature type="transmembrane region" description="Helical" evidence="1">
    <location>
        <begin position="107"/>
        <end position="136"/>
    </location>
</feature>
<dbReference type="Proteomes" id="UP000886891">
    <property type="component" value="Unassembled WGS sequence"/>
</dbReference>
<keyword evidence="1" id="KW-0472">Membrane</keyword>
<feature type="transmembrane region" description="Helical" evidence="1">
    <location>
        <begin position="34"/>
        <end position="54"/>
    </location>
</feature>
<gene>
    <name evidence="2" type="ORF">IAB14_05735</name>
</gene>
<dbReference type="EMBL" id="DVOH01000042">
    <property type="protein sequence ID" value="HIV00591.1"/>
    <property type="molecule type" value="Genomic_DNA"/>
</dbReference>
<reference evidence="2" key="1">
    <citation type="submission" date="2020-10" db="EMBL/GenBank/DDBJ databases">
        <authorList>
            <person name="Gilroy R."/>
        </authorList>
    </citation>
    <scope>NUCLEOTIDE SEQUENCE</scope>
    <source>
        <strain evidence="2">23406</strain>
    </source>
</reference>
<name>A0A9D1NCY8_9FIRM</name>
<accession>A0A9D1NCY8</accession>
<protein>
    <submittedName>
        <fullName evidence="2">MFS transporter</fullName>
    </submittedName>
</protein>
<dbReference type="AlphaFoldDB" id="A0A9D1NCY8"/>
<sequence>MSGNKLVAKWRQLRSILPEWNRPPAGKQLDLKEWIMFILGSIGCYGATTLTPFVTLTQGIYVAAACSINVDHVALIGVISSIIAIVTTPLISWLLDNTNTRWGKFRPYLLFFPIPLGTGLLTVVGMGTAFVAPAIYKSFGYIDSTSVLYQHETLFGIARAIAGLSLGSLVLGAIPFFFWDLTERKHNKMMEILAVRARLADGEIDEEEAAVQEREMKGDEML</sequence>